<organism evidence="2 3">
    <name type="scientific">Oryza rufipogon</name>
    <name type="common">Brownbeard rice</name>
    <name type="synonym">Asian wild rice</name>
    <dbReference type="NCBI Taxonomy" id="4529"/>
    <lineage>
        <taxon>Eukaryota</taxon>
        <taxon>Viridiplantae</taxon>
        <taxon>Streptophyta</taxon>
        <taxon>Embryophyta</taxon>
        <taxon>Tracheophyta</taxon>
        <taxon>Spermatophyta</taxon>
        <taxon>Magnoliopsida</taxon>
        <taxon>Liliopsida</taxon>
        <taxon>Poales</taxon>
        <taxon>Poaceae</taxon>
        <taxon>BOP clade</taxon>
        <taxon>Oryzoideae</taxon>
        <taxon>Oryzeae</taxon>
        <taxon>Oryzinae</taxon>
        <taxon>Oryza</taxon>
    </lineage>
</organism>
<name>A0A0E0QHY3_ORYRU</name>
<proteinExistence type="predicted"/>
<protein>
    <submittedName>
        <fullName evidence="2">Uncharacterized protein</fullName>
    </submittedName>
</protein>
<reference evidence="3" key="1">
    <citation type="submission" date="2013-06" db="EMBL/GenBank/DDBJ databases">
        <authorList>
            <person name="Zhao Q."/>
        </authorList>
    </citation>
    <scope>NUCLEOTIDE SEQUENCE</scope>
    <source>
        <strain evidence="3">cv. W1943</strain>
    </source>
</reference>
<feature type="region of interest" description="Disordered" evidence="1">
    <location>
        <begin position="90"/>
        <end position="136"/>
    </location>
</feature>
<evidence type="ECO:0000256" key="1">
    <source>
        <dbReference type="SAM" id="MobiDB-lite"/>
    </source>
</evidence>
<dbReference type="EnsemblPlants" id="ORUFI08G13580.4">
    <property type="protein sequence ID" value="ORUFI08G13580.4"/>
    <property type="gene ID" value="ORUFI08G13580"/>
</dbReference>
<evidence type="ECO:0000313" key="2">
    <source>
        <dbReference type="EnsemblPlants" id="ORUFI08G13580.4"/>
    </source>
</evidence>
<dbReference type="Proteomes" id="UP000008022">
    <property type="component" value="Unassembled WGS sequence"/>
</dbReference>
<feature type="region of interest" description="Disordered" evidence="1">
    <location>
        <begin position="1"/>
        <end position="51"/>
    </location>
</feature>
<reference evidence="2" key="2">
    <citation type="submission" date="2015-06" db="UniProtKB">
        <authorList>
            <consortium name="EnsemblPlants"/>
        </authorList>
    </citation>
    <scope>IDENTIFICATION</scope>
</reference>
<sequence>MSQRKCTKGQKRKVGHLSPTASPSLSGGSSPDKAKAFSSAPTDPHSRSPGEVEKIIYPHLTRAARAAVDGSLLLLFFPRAGVRVASSIAPRRAARTPGGRAGLERGRDDLTPPSIGIESKIDGDGGTNPVSCSDAS</sequence>
<evidence type="ECO:0000313" key="3">
    <source>
        <dbReference type="Proteomes" id="UP000008022"/>
    </source>
</evidence>
<accession>A0A0E0QHY3</accession>
<dbReference type="AlphaFoldDB" id="A0A0E0QHY3"/>
<dbReference type="Gramene" id="ORUFI08G13580.4">
    <property type="protein sequence ID" value="ORUFI08G13580.4"/>
    <property type="gene ID" value="ORUFI08G13580"/>
</dbReference>
<feature type="compositionally biased region" description="Basic residues" evidence="1">
    <location>
        <begin position="1"/>
        <end position="15"/>
    </location>
</feature>
<feature type="compositionally biased region" description="Polar residues" evidence="1">
    <location>
        <begin position="19"/>
        <end position="29"/>
    </location>
</feature>
<keyword evidence="3" id="KW-1185">Reference proteome</keyword>
<dbReference type="HOGENOM" id="CLU_1909976_0_0_1"/>